<organism evidence="1">
    <name type="scientific">marine sediment metagenome</name>
    <dbReference type="NCBI Taxonomy" id="412755"/>
    <lineage>
        <taxon>unclassified sequences</taxon>
        <taxon>metagenomes</taxon>
        <taxon>ecological metagenomes</taxon>
    </lineage>
</organism>
<reference evidence="1" key="1">
    <citation type="journal article" date="2014" name="Front. Microbiol.">
        <title>High frequency of phylogenetically diverse reductive dehalogenase-homologous genes in deep subseafloor sedimentary metagenomes.</title>
        <authorList>
            <person name="Kawai M."/>
            <person name="Futagami T."/>
            <person name="Toyoda A."/>
            <person name="Takaki Y."/>
            <person name="Nishi S."/>
            <person name="Hori S."/>
            <person name="Arai W."/>
            <person name="Tsubouchi T."/>
            <person name="Morono Y."/>
            <person name="Uchiyama I."/>
            <person name="Ito T."/>
            <person name="Fujiyama A."/>
            <person name="Inagaki F."/>
            <person name="Takami H."/>
        </authorList>
    </citation>
    <scope>NUCLEOTIDE SEQUENCE</scope>
    <source>
        <strain evidence="1">Expedition CK06-06</strain>
    </source>
</reference>
<dbReference type="EMBL" id="BARU01016302">
    <property type="protein sequence ID" value="GAH60155.1"/>
    <property type="molecule type" value="Genomic_DNA"/>
</dbReference>
<sequence length="32" mass="3828">ADMWLPEYDNYAISVEVCPKENKREFKPAPTW</sequence>
<name>X1HSX4_9ZZZZ</name>
<gene>
    <name evidence="1" type="ORF">S03H2_27298</name>
</gene>
<protein>
    <submittedName>
        <fullName evidence="1">Uncharacterized protein</fullName>
    </submittedName>
</protein>
<dbReference type="AlphaFoldDB" id="X1HSX4"/>
<accession>X1HSX4</accession>
<comment type="caution">
    <text evidence="1">The sequence shown here is derived from an EMBL/GenBank/DDBJ whole genome shotgun (WGS) entry which is preliminary data.</text>
</comment>
<feature type="non-terminal residue" evidence="1">
    <location>
        <position position="32"/>
    </location>
</feature>
<evidence type="ECO:0000313" key="1">
    <source>
        <dbReference type="EMBL" id="GAH60155.1"/>
    </source>
</evidence>
<proteinExistence type="predicted"/>
<feature type="non-terminal residue" evidence="1">
    <location>
        <position position="1"/>
    </location>
</feature>